<dbReference type="Proteomes" id="UP000028761">
    <property type="component" value="Chromosome 9"/>
</dbReference>
<dbReference type="CDD" id="cd00130">
    <property type="entry name" value="PAS"/>
    <property type="match status" value="1"/>
</dbReference>
<keyword evidence="5" id="KW-0010">Activator</keyword>
<evidence type="ECO:0000313" key="12">
    <source>
        <dbReference type="Proteomes" id="UP000028761"/>
    </source>
</evidence>
<evidence type="ECO:0000256" key="5">
    <source>
        <dbReference type="ARBA" id="ARBA00023159"/>
    </source>
</evidence>
<evidence type="ECO:0000259" key="10">
    <source>
        <dbReference type="PROSITE" id="PS50888"/>
    </source>
</evidence>
<dbReference type="InterPro" id="IPR035965">
    <property type="entry name" value="PAS-like_dom_sf"/>
</dbReference>
<keyword evidence="7" id="KW-0539">Nucleus</keyword>
<keyword evidence="2" id="KW-0805">Transcription regulation</keyword>
<dbReference type="eggNOG" id="KOG3561">
    <property type="taxonomic scope" value="Eukaryota"/>
</dbReference>
<dbReference type="FunFam" id="4.10.280.10:FF:000018">
    <property type="entry name" value="Aryl hydrocarbon receptor nuclear translocator-like protein 1"/>
    <property type="match status" value="1"/>
</dbReference>
<dbReference type="ExpressionAtlas" id="A0A096N5U8">
    <property type="expression patterns" value="baseline"/>
</dbReference>
<dbReference type="GO" id="GO:0005667">
    <property type="term" value="C:transcription regulator complex"/>
    <property type="evidence" value="ECO:0007669"/>
    <property type="project" value="InterPro"/>
</dbReference>
<dbReference type="NCBIfam" id="TIGR00229">
    <property type="entry name" value="sensory_box"/>
    <property type="match status" value="1"/>
</dbReference>
<name>A0A096N5U8_PAPAN</name>
<dbReference type="SUPFAM" id="SSF55785">
    <property type="entry name" value="PYP-like sensor domain (PAS domain)"/>
    <property type="match status" value="1"/>
</dbReference>
<evidence type="ECO:0000256" key="4">
    <source>
        <dbReference type="ARBA" id="ARBA00023125"/>
    </source>
</evidence>
<evidence type="ECO:0000256" key="8">
    <source>
        <dbReference type="SAM" id="MobiDB-lite"/>
    </source>
</evidence>
<dbReference type="Pfam" id="PF00010">
    <property type="entry name" value="HLH"/>
    <property type="match status" value="1"/>
</dbReference>
<dbReference type="Bgee" id="ENSPANG00000004474">
    <property type="expression patterns" value="Expressed in esophagus and 64 other cell types or tissues"/>
</dbReference>
<feature type="region of interest" description="Disordered" evidence="8">
    <location>
        <begin position="1"/>
        <end position="134"/>
    </location>
</feature>
<accession>A0A096N5U8</accession>
<evidence type="ECO:0000256" key="6">
    <source>
        <dbReference type="ARBA" id="ARBA00023163"/>
    </source>
</evidence>
<dbReference type="Gene3D" id="4.10.280.10">
    <property type="entry name" value="Helix-loop-helix DNA-binding domain"/>
    <property type="match status" value="1"/>
</dbReference>
<keyword evidence="1" id="KW-0677">Repeat</keyword>
<dbReference type="PROSITE" id="PS50112">
    <property type="entry name" value="PAS"/>
    <property type="match status" value="1"/>
</dbReference>
<dbReference type="SUPFAM" id="SSF47459">
    <property type="entry name" value="HLH, helix-loop-helix DNA-binding domain"/>
    <property type="match status" value="1"/>
</dbReference>
<dbReference type="InterPro" id="IPR036638">
    <property type="entry name" value="HLH_DNA-bd_sf"/>
</dbReference>
<dbReference type="GO" id="GO:0003700">
    <property type="term" value="F:DNA-binding transcription factor activity"/>
    <property type="evidence" value="ECO:0007669"/>
    <property type="project" value="InterPro"/>
</dbReference>
<dbReference type="PROSITE" id="PS50888">
    <property type="entry name" value="BHLH"/>
    <property type="match status" value="1"/>
</dbReference>
<feature type="domain" description="BHLH" evidence="10">
    <location>
        <begin position="176"/>
        <end position="229"/>
    </location>
</feature>
<dbReference type="SMART" id="SM00353">
    <property type="entry name" value="HLH"/>
    <property type="match status" value="1"/>
</dbReference>
<feature type="domain" description="PAS" evidence="9">
    <location>
        <begin position="416"/>
        <end position="465"/>
    </location>
</feature>
<dbReference type="AlphaFoldDB" id="A0A096N5U8"/>
<dbReference type="CDD" id="cd11469">
    <property type="entry name" value="bHLH-PAS_ARNTL2_PASD9"/>
    <property type="match status" value="1"/>
</dbReference>
<dbReference type="STRING" id="9555.ENSPANP00000007821"/>
<keyword evidence="12" id="KW-1185">Reference proteome</keyword>
<evidence type="ECO:0000259" key="9">
    <source>
        <dbReference type="PROSITE" id="PS50112"/>
    </source>
</evidence>
<sequence length="674" mass="74851">MLSSRGQPGCGRRRLRAYGLRWRPPRHPAGPASPLFPTPEPPPGTGQGGPGAPPCCQPRGCGAGRVAPAMAAEEEAAAGGKVLREENQRTAPVVSSRVSPRTGPTAMGSFSSHMTEFPRKRKASDSDPSQSGIMTEKVVEKISENPLTYLLSTRIEISASSGSRVEDGEHQVKMKAFREAHSQTEKRRRDKMNNLIEELSAMIPQCNPMARKLDKLTVLRMAVQHLRSLKGMTNSYVGNNCRPSFIQDNELRHLILKASLTGQSLFDFLHPKDVAKVKEQLSSFDISPREKLIDAKTGLQVHSNFHTGRTHVYSGSRRSFFCRIKSCKISVKEEHECLPNPKKKEHRKFYTIHCTGYLRSWPPNIVGMEEERNSKKDNSNFTCLVAIGRLQPYIIPQNSGEIHVKPTEFITRFAMNGKFVYVDQRATAILGYLPQELLGTSCYEYFHQDDHSNLTDKHKAVLQSKEKILTDSYKFRAKDGSFVTLKSQWFSFTNPWTKELEYIVSVNTLVLGHSEPGEASFFPCNSQSSEESSRQSCMSVPGMSAGTVLGAGSIGTDIANEILDLQRLQSSSYLDDSSPTDLMKDTNTVNCRNMSNKELFPPSPSEMGELEATRQNQSTVAVHSHEPLLSDGAQLDFDTLCDNDDTAMAAFMNYLEAEGGLGDPGDFSDIQWTL</sequence>
<dbReference type="GO" id="GO:0003677">
    <property type="term" value="F:DNA binding"/>
    <property type="evidence" value="ECO:0007669"/>
    <property type="project" value="UniProtKB-KW"/>
</dbReference>
<proteinExistence type="predicted"/>
<dbReference type="InterPro" id="IPR011598">
    <property type="entry name" value="bHLH_dom"/>
</dbReference>
<dbReference type="Gene3D" id="3.30.450.20">
    <property type="entry name" value="PAS domain"/>
    <property type="match status" value="2"/>
</dbReference>
<reference evidence="11 12" key="1">
    <citation type="submission" date="2012-03" db="EMBL/GenBank/DDBJ databases">
        <title>Whole Genome Assembly of Papio anubis.</title>
        <authorList>
            <person name="Liu Y.L."/>
            <person name="Abraham K.A."/>
            <person name="Akbar H.A."/>
            <person name="Ali S.A."/>
            <person name="Anosike U.A."/>
            <person name="Aqrawi P.A."/>
            <person name="Arias F.A."/>
            <person name="Attaway T.A."/>
            <person name="Awwad R.A."/>
            <person name="Babu C.B."/>
            <person name="Bandaranaike D.B."/>
            <person name="Battles P.B."/>
            <person name="Bell A.B."/>
            <person name="Beltran B.B."/>
            <person name="Berhane-Mersha D.B."/>
            <person name="Bess C.B."/>
            <person name="Bickham C.B."/>
            <person name="Bolden T.B."/>
            <person name="Carter K.C."/>
            <person name="Chau D.C."/>
            <person name="Chavez A.C."/>
            <person name="Clerc-Blankenburg K.C."/>
            <person name="Coyle M.C."/>
            <person name="Dao M.D."/>
            <person name="Davila M.L.D."/>
            <person name="Davy-Carroll L.D."/>
            <person name="Denson S.D."/>
            <person name="Dinh H.D."/>
            <person name="Fernandez S.F."/>
            <person name="Fernando P.F."/>
            <person name="Forbes L.F."/>
            <person name="Francis C.F."/>
            <person name="Francisco L.F."/>
            <person name="Fu Q.F."/>
            <person name="Garcia-Iii R.G."/>
            <person name="Garrett T.G."/>
            <person name="Gross S.G."/>
            <person name="Gubbala S.G."/>
            <person name="Hirani K.H."/>
            <person name="Hogues M.H."/>
            <person name="Hollins B.H."/>
            <person name="Jackson L.J."/>
            <person name="Javaid M.J."/>
            <person name="Jhangiani S.J."/>
            <person name="Johnson A.J."/>
            <person name="Johnson B.J."/>
            <person name="Jones J.J."/>
            <person name="Joshi V.J."/>
            <person name="Kalu J.K."/>
            <person name="Khan N.K."/>
            <person name="Korchina V.K."/>
            <person name="Kovar C.K."/>
            <person name="Lago L.L."/>
            <person name="Lara F.L."/>
            <person name="Le T.-K.L."/>
            <person name="Lee S.L."/>
            <person name="Legall-Iii F.L."/>
            <person name="Lemon S.L."/>
            <person name="Liu J.L."/>
            <person name="Liu Y.-S.L."/>
            <person name="Liyanage D.L."/>
            <person name="Lopez J.L."/>
            <person name="Lorensuhewa L.L."/>
            <person name="Mata R.M."/>
            <person name="Mathew T.M."/>
            <person name="Mercado C.M."/>
            <person name="Mercado I.M."/>
            <person name="Morales K.M."/>
            <person name="Morgan M.M."/>
            <person name="Munidasa M.M."/>
            <person name="Ngo D.N."/>
            <person name="Nguyen L.N."/>
            <person name="Nguyen T.N."/>
            <person name="Nguyen N.N."/>
            <person name="Obregon M.O."/>
            <person name="Okwuonu G.O."/>
            <person name="Ongeri F.O."/>
            <person name="Onwere C.O."/>
            <person name="Osifeso I.O."/>
            <person name="Parra A.P."/>
            <person name="Patil S.P."/>
            <person name="Perez A.P."/>
            <person name="Perez Y.P."/>
            <person name="Pham C.P."/>
            <person name="Pu L.-L.P."/>
            <person name="Puazo M.P."/>
            <person name="Quiroz J.Q."/>
            <person name="Rouhana J.R."/>
            <person name="Ruiz M.R."/>
            <person name="Ruiz S.-J.R."/>
            <person name="Saada N.S."/>
            <person name="Santibanez J.S."/>
            <person name="Scheel M.S."/>
            <person name="Schneider B.S."/>
            <person name="Simmons D.S."/>
            <person name="Sisson I.S."/>
            <person name="Tang L.-Y.T."/>
            <person name="Thornton R.T."/>
            <person name="Tisius J.T."/>
            <person name="Toledanes G.T."/>
            <person name="Trejos Z.T."/>
            <person name="Usmani K.U."/>
            <person name="Varghese R.V."/>
            <person name="Vattathil S.V."/>
            <person name="Vee V.V."/>
            <person name="Walker D.W."/>
            <person name="Weissenberger G.W."/>
            <person name="White C.W."/>
            <person name="Williams A.W."/>
            <person name="Woodworth J.W."/>
            <person name="Wright R.W."/>
            <person name="Zhu Y.Z."/>
            <person name="Han Y.H."/>
            <person name="Newsham I.N."/>
            <person name="Nazareth L.N."/>
            <person name="Worley K.W."/>
            <person name="Muzny D.M."/>
            <person name="Rogers J.R."/>
            <person name="Gibbs R.G."/>
        </authorList>
    </citation>
    <scope>NUCLEOTIDE SEQUENCE [LARGE SCALE GENOMIC DNA]</scope>
</reference>
<keyword evidence="4" id="KW-0238">DNA-binding</keyword>
<dbReference type="GO" id="GO:0046983">
    <property type="term" value="F:protein dimerization activity"/>
    <property type="evidence" value="ECO:0007669"/>
    <property type="project" value="InterPro"/>
</dbReference>
<evidence type="ECO:0000256" key="3">
    <source>
        <dbReference type="ARBA" id="ARBA00023108"/>
    </source>
</evidence>
<reference evidence="11" key="3">
    <citation type="submission" date="2025-09" db="UniProtKB">
        <authorList>
            <consortium name="Ensembl"/>
        </authorList>
    </citation>
    <scope>IDENTIFICATION</scope>
</reference>
<dbReference type="PANTHER" id="PTHR23042">
    <property type="entry name" value="CIRCADIAN PROTEIN CLOCK/ARNT/BMAL/PAS"/>
    <property type="match status" value="1"/>
</dbReference>
<dbReference type="GO" id="GO:0048511">
    <property type="term" value="P:rhythmic process"/>
    <property type="evidence" value="ECO:0007669"/>
    <property type="project" value="UniProtKB-KW"/>
</dbReference>
<evidence type="ECO:0000256" key="1">
    <source>
        <dbReference type="ARBA" id="ARBA00022737"/>
    </source>
</evidence>
<dbReference type="PRINTS" id="PR00785">
    <property type="entry name" value="NCTRNSLOCATR"/>
</dbReference>
<keyword evidence="6" id="KW-0804">Transcription</keyword>
<dbReference type="GO" id="GO:0005634">
    <property type="term" value="C:nucleus"/>
    <property type="evidence" value="ECO:0007669"/>
    <property type="project" value="InterPro"/>
</dbReference>
<feature type="compositionally biased region" description="Low complexity" evidence="8">
    <location>
        <begin position="57"/>
        <end position="71"/>
    </location>
</feature>
<keyword evidence="3" id="KW-0090">Biological rhythms</keyword>
<dbReference type="GeneTree" id="ENSGT00940000160423"/>
<dbReference type="InterPro" id="IPR000014">
    <property type="entry name" value="PAS"/>
</dbReference>
<dbReference type="Ensembl" id="ENSPANT00000017903.4">
    <property type="protein sequence ID" value="ENSPANP00000007821.3"/>
    <property type="gene ID" value="ENSPANG00000004474.4"/>
</dbReference>
<evidence type="ECO:0000256" key="7">
    <source>
        <dbReference type="ARBA" id="ARBA00023242"/>
    </source>
</evidence>
<organism evidence="11 12">
    <name type="scientific">Papio anubis</name>
    <name type="common">Olive baboon</name>
    <dbReference type="NCBI Taxonomy" id="9555"/>
    <lineage>
        <taxon>Eukaryota</taxon>
        <taxon>Metazoa</taxon>
        <taxon>Chordata</taxon>
        <taxon>Craniata</taxon>
        <taxon>Vertebrata</taxon>
        <taxon>Euteleostomi</taxon>
        <taxon>Mammalia</taxon>
        <taxon>Eutheria</taxon>
        <taxon>Euarchontoglires</taxon>
        <taxon>Primates</taxon>
        <taxon>Haplorrhini</taxon>
        <taxon>Catarrhini</taxon>
        <taxon>Cercopithecidae</taxon>
        <taxon>Cercopithecinae</taxon>
        <taxon>Papio</taxon>
    </lineage>
</organism>
<feature type="compositionally biased region" description="Pro residues" evidence="8">
    <location>
        <begin position="34"/>
        <end position="44"/>
    </location>
</feature>
<gene>
    <name evidence="11" type="primary">BMAL2</name>
</gene>
<dbReference type="InterPro" id="IPR050933">
    <property type="entry name" value="Circadian_TF"/>
</dbReference>
<dbReference type="InterPro" id="IPR001067">
    <property type="entry name" value="Nuc_translocat"/>
</dbReference>
<dbReference type="SMART" id="SM00091">
    <property type="entry name" value="PAS"/>
    <property type="match status" value="1"/>
</dbReference>
<dbReference type="FunFam" id="3.30.450.20:FF:000010">
    <property type="entry name" value="Aryl hydrocarbon receptor nuclear translocator-like, isoform CRA_b"/>
    <property type="match status" value="1"/>
</dbReference>
<evidence type="ECO:0000313" key="11">
    <source>
        <dbReference type="Ensembl" id="ENSPANP00000007821.3"/>
    </source>
</evidence>
<reference evidence="11" key="2">
    <citation type="submission" date="2025-08" db="UniProtKB">
        <authorList>
            <consortium name="Ensembl"/>
        </authorList>
    </citation>
    <scope>IDENTIFICATION</scope>
</reference>
<dbReference type="GO" id="GO:0005737">
    <property type="term" value="C:cytoplasm"/>
    <property type="evidence" value="ECO:0007669"/>
    <property type="project" value="InterPro"/>
</dbReference>
<dbReference type="Pfam" id="PF14598">
    <property type="entry name" value="PAS_11"/>
    <property type="match status" value="1"/>
</dbReference>
<protein>
    <submittedName>
        <fullName evidence="11">Basic helix-loop-helix ARNT like 2</fullName>
    </submittedName>
</protein>
<evidence type="ECO:0000256" key="2">
    <source>
        <dbReference type="ARBA" id="ARBA00023015"/>
    </source>
</evidence>